<reference evidence="1" key="1">
    <citation type="submission" date="2022-06" db="EMBL/GenBank/DDBJ databases">
        <title>Gracilimonas sp. CAU 1638 isolated from sea sediment.</title>
        <authorList>
            <person name="Kim W."/>
        </authorList>
    </citation>
    <scope>NUCLEOTIDE SEQUENCE</scope>
    <source>
        <strain evidence="1">CAU 1638</strain>
    </source>
</reference>
<sequence>MNITRLKSSILVTLFVSLLIVSCDTNNDPRRIDYSDVPEPFSIDNPVSVDTTESGLIIYVIEEGSGDLEVIPRDQISFYYTKRYKDDLDRIIGSSYANGVTFPHTGPVTPTSTRSVISESQFREGVIGMVEGERRVLVLTPPVFGYLGNSYTYTNDTVWIDIELESIAL</sequence>
<dbReference type="PROSITE" id="PS51257">
    <property type="entry name" value="PROKAR_LIPOPROTEIN"/>
    <property type="match status" value="1"/>
</dbReference>
<dbReference type="SUPFAM" id="SSF54534">
    <property type="entry name" value="FKBP-like"/>
    <property type="match status" value="1"/>
</dbReference>
<dbReference type="EMBL" id="JANDBC010000003">
    <property type="protein sequence ID" value="MCP9292924.1"/>
    <property type="molecule type" value="Genomic_DNA"/>
</dbReference>
<evidence type="ECO:0000313" key="2">
    <source>
        <dbReference type="Proteomes" id="UP001139125"/>
    </source>
</evidence>
<organism evidence="1 2">
    <name type="scientific">Gracilimonas sediminicola</name>
    <dbReference type="NCBI Taxonomy" id="2952158"/>
    <lineage>
        <taxon>Bacteria</taxon>
        <taxon>Pseudomonadati</taxon>
        <taxon>Balneolota</taxon>
        <taxon>Balneolia</taxon>
        <taxon>Balneolales</taxon>
        <taxon>Balneolaceae</taxon>
        <taxon>Gracilimonas</taxon>
    </lineage>
</organism>
<keyword evidence="1" id="KW-0413">Isomerase</keyword>
<dbReference type="Gene3D" id="3.10.50.40">
    <property type="match status" value="1"/>
</dbReference>
<keyword evidence="2" id="KW-1185">Reference proteome</keyword>
<accession>A0A9X2L5U7</accession>
<name>A0A9X2L5U7_9BACT</name>
<proteinExistence type="predicted"/>
<gene>
    <name evidence="1" type="ORF">NM125_15140</name>
</gene>
<dbReference type="Proteomes" id="UP001139125">
    <property type="component" value="Unassembled WGS sequence"/>
</dbReference>
<dbReference type="RefSeq" id="WP_255135822.1">
    <property type="nucleotide sequence ID" value="NZ_JANDBC010000003.1"/>
</dbReference>
<dbReference type="AlphaFoldDB" id="A0A9X2L5U7"/>
<dbReference type="InterPro" id="IPR046357">
    <property type="entry name" value="PPIase_dom_sf"/>
</dbReference>
<dbReference type="GO" id="GO:0003755">
    <property type="term" value="F:peptidyl-prolyl cis-trans isomerase activity"/>
    <property type="evidence" value="ECO:0007669"/>
    <property type="project" value="InterPro"/>
</dbReference>
<protein>
    <submittedName>
        <fullName evidence="1">FKBP-type peptidyl-prolyl cis-trans isomerase</fullName>
    </submittedName>
</protein>
<evidence type="ECO:0000313" key="1">
    <source>
        <dbReference type="EMBL" id="MCP9292924.1"/>
    </source>
</evidence>
<comment type="caution">
    <text evidence="1">The sequence shown here is derived from an EMBL/GenBank/DDBJ whole genome shotgun (WGS) entry which is preliminary data.</text>
</comment>